<dbReference type="RefSeq" id="WP_257718660.1">
    <property type="nucleotide sequence ID" value="NZ_JANJOU010000027.1"/>
</dbReference>
<name>A0ABT1XC73_9PROT</name>
<dbReference type="InterPro" id="IPR036388">
    <property type="entry name" value="WH-like_DNA-bd_sf"/>
</dbReference>
<dbReference type="Proteomes" id="UP001524642">
    <property type="component" value="Unassembled WGS sequence"/>
</dbReference>
<keyword evidence="6" id="KW-1185">Reference proteome</keyword>
<evidence type="ECO:0000256" key="3">
    <source>
        <dbReference type="ARBA" id="ARBA00023163"/>
    </source>
</evidence>
<dbReference type="PANTHER" id="PTHR44688:SF16">
    <property type="entry name" value="DNA-BINDING TRANSCRIPTIONAL ACTIVATOR DEVR_DOSR"/>
    <property type="match status" value="1"/>
</dbReference>
<protein>
    <submittedName>
        <fullName evidence="5">Helix-turn-helix transcriptional regulator</fullName>
    </submittedName>
</protein>
<feature type="domain" description="HTH luxR-type" evidence="4">
    <location>
        <begin position="222"/>
        <end position="249"/>
    </location>
</feature>
<dbReference type="SMART" id="SM00421">
    <property type="entry name" value="HTH_LUXR"/>
    <property type="match status" value="1"/>
</dbReference>
<sequence length="270" mass="29076">MLALHAPRVPDDAGQLFSAVTHAVMAIGEHDFEGLLLQALRPIAGVHHCSVFLIEGGRGVSCLGAASSDGTSVSRKAAERYISSYWQEDPGLRRVGGVSFASHAGLRRISSGDIRNPAYRRECYDTLGIVERATLYRDFADCRLVLSLHRTSGDGQFRPDELRALASVADPITAAVARHHRLRIAATERRTADPARLPTLLAALVPELSERELEVCSLTVLGHGTEAIAARLGLRPSSITTYRKRAYCKAGVNSAAELAALCLEHFAGAE</sequence>
<dbReference type="Pfam" id="PF00196">
    <property type="entry name" value="GerE"/>
    <property type="match status" value="1"/>
</dbReference>
<dbReference type="Gene3D" id="1.10.10.10">
    <property type="entry name" value="Winged helix-like DNA-binding domain superfamily/Winged helix DNA-binding domain"/>
    <property type="match status" value="1"/>
</dbReference>
<dbReference type="InterPro" id="IPR000792">
    <property type="entry name" value="Tscrpt_reg_LuxR_C"/>
</dbReference>
<evidence type="ECO:0000256" key="2">
    <source>
        <dbReference type="ARBA" id="ARBA00023125"/>
    </source>
</evidence>
<gene>
    <name evidence="5" type="ORF">NRP21_23415</name>
</gene>
<dbReference type="SUPFAM" id="SSF46894">
    <property type="entry name" value="C-terminal effector domain of the bipartite response regulators"/>
    <property type="match status" value="1"/>
</dbReference>
<organism evidence="5 6">
    <name type="scientific">Roseomonas populi</name>
    <dbReference type="NCBI Taxonomy" id="3121582"/>
    <lineage>
        <taxon>Bacteria</taxon>
        <taxon>Pseudomonadati</taxon>
        <taxon>Pseudomonadota</taxon>
        <taxon>Alphaproteobacteria</taxon>
        <taxon>Acetobacterales</taxon>
        <taxon>Roseomonadaceae</taxon>
        <taxon>Roseomonas</taxon>
    </lineage>
</organism>
<dbReference type="InterPro" id="IPR016032">
    <property type="entry name" value="Sig_transdc_resp-reg_C-effctor"/>
</dbReference>
<evidence type="ECO:0000256" key="1">
    <source>
        <dbReference type="ARBA" id="ARBA00023015"/>
    </source>
</evidence>
<evidence type="ECO:0000313" key="5">
    <source>
        <dbReference type="EMBL" id="MCR0985008.1"/>
    </source>
</evidence>
<reference evidence="5 6" key="1">
    <citation type="submission" date="2022-06" db="EMBL/GenBank/DDBJ databases">
        <title>Roseomonas CN29.</title>
        <authorList>
            <person name="Cheng Y."/>
            <person name="He X."/>
        </authorList>
    </citation>
    <scope>NUCLEOTIDE SEQUENCE [LARGE SCALE GENOMIC DNA]</scope>
    <source>
        <strain evidence="5 6">CN29</strain>
    </source>
</reference>
<proteinExistence type="predicted"/>
<comment type="caution">
    <text evidence="5">The sequence shown here is derived from an EMBL/GenBank/DDBJ whole genome shotgun (WGS) entry which is preliminary data.</text>
</comment>
<dbReference type="PROSITE" id="PS00622">
    <property type="entry name" value="HTH_LUXR_1"/>
    <property type="match status" value="1"/>
</dbReference>
<keyword evidence="1" id="KW-0805">Transcription regulation</keyword>
<evidence type="ECO:0000259" key="4">
    <source>
        <dbReference type="PROSITE" id="PS00622"/>
    </source>
</evidence>
<evidence type="ECO:0000313" key="6">
    <source>
        <dbReference type="Proteomes" id="UP001524642"/>
    </source>
</evidence>
<accession>A0ABT1XC73</accession>
<dbReference type="PANTHER" id="PTHR44688">
    <property type="entry name" value="DNA-BINDING TRANSCRIPTIONAL ACTIVATOR DEVR_DOSR"/>
    <property type="match status" value="1"/>
</dbReference>
<keyword evidence="2" id="KW-0238">DNA-binding</keyword>
<keyword evidence="3" id="KW-0804">Transcription</keyword>
<dbReference type="EMBL" id="JANJOU010000027">
    <property type="protein sequence ID" value="MCR0985008.1"/>
    <property type="molecule type" value="Genomic_DNA"/>
</dbReference>